<name>A0ABM9C2G1_9BACI</name>
<keyword evidence="2" id="KW-0223">Dioxygenase</keyword>
<protein>
    <submittedName>
        <fullName evidence="2">Ring-cleaving dioxygenase</fullName>
    </submittedName>
</protein>
<feature type="domain" description="VOC" evidence="1">
    <location>
        <begin position="151"/>
        <end position="268"/>
    </location>
</feature>
<dbReference type="PANTHER" id="PTHR36110">
    <property type="entry name" value="RING-CLEAVING DIOXYGENASE MHQE-RELATED"/>
    <property type="match status" value="1"/>
</dbReference>
<dbReference type="InterPro" id="IPR037523">
    <property type="entry name" value="VOC_core"/>
</dbReference>
<dbReference type="Proteomes" id="UP000830639">
    <property type="component" value="Chromosome"/>
</dbReference>
<feature type="domain" description="VOC" evidence="1">
    <location>
        <begin position="6"/>
        <end position="130"/>
    </location>
</feature>
<dbReference type="CDD" id="cd08347">
    <property type="entry name" value="PcpA_C_like"/>
    <property type="match status" value="1"/>
</dbReference>
<dbReference type="EMBL" id="CP096034">
    <property type="protein sequence ID" value="UPM54051.1"/>
    <property type="molecule type" value="Genomic_DNA"/>
</dbReference>
<reference evidence="2 3" key="1">
    <citation type="submission" date="2022-04" db="EMBL/GenBank/DDBJ databases">
        <title>Mechanism of arsenic methylation and mitigation arsenic toxicity by Bacillus sp. LH14 from an Arsenic-Contaminated Paddy Soil.</title>
        <authorList>
            <person name="Wang D."/>
        </authorList>
    </citation>
    <scope>NUCLEOTIDE SEQUENCE [LARGE SCALE GENOMIC DNA]</scope>
    <source>
        <strain evidence="2 3">LH14</strain>
    </source>
</reference>
<evidence type="ECO:0000259" key="1">
    <source>
        <dbReference type="PROSITE" id="PS51819"/>
    </source>
</evidence>
<dbReference type="Gene3D" id="3.10.180.10">
    <property type="entry name" value="2,3-Dihydroxybiphenyl 1,2-Dioxygenase, domain 1"/>
    <property type="match status" value="2"/>
</dbReference>
<keyword evidence="2" id="KW-0560">Oxidoreductase</keyword>
<proteinExistence type="predicted"/>
<dbReference type="PANTHER" id="PTHR36110:SF2">
    <property type="entry name" value="RING-CLEAVING DIOXYGENASE MHQE-RELATED"/>
    <property type="match status" value="1"/>
</dbReference>
<dbReference type="InterPro" id="IPR052537">
    <property type="entry name" value="Extradiol_RC_dioxygenase"/>
</dbReference>
<dbReference type="InterPro" id="IPR004360">
    <property type="entry name" value="Glyas_Fos-R_dOase_dom"/>
</dbReference>
<evidence type="ECO:0000313" key="2">
    <source>
        <dbReference type="EMBL" id="UPM54051.1"/>
    </source>
</evidence>
<dbReference type="SUPFAM" id="SSF54593">
    <property type="entry name" value="Glyoxalase/Bleomycin resistance protein/Dihydroxybiphenyl dioxygenase"/>
    <property type="match status" value="1"/>
</dbReference>
<dbReference type="CDD" id="cd08346">
    <property type="entry name" value="PcpA_N_like"/>
    <property type="match status" value="1"/>
</dbReference>
<keyword evidence="3" id="KW-1185">Reference proteome</keyword>
<dbReference type="RefSeq" id="WP_248267261.1">
    <property type="nucleotide sequence ID" value="NZ_CP096034.1"/>
</dbReference>
<gene>
    <name evidence="2" type="ORF">MY490_20285</name>
</gene>
<sequence length="313" mass="35478">MEKMKGIHHITAIVGDPQENMDFYAGILGLRFVKKTINFDDPGTYHFYFGDETAKPGTIMTFFPWANAYRGKVGSGQVGITTFLIPANSMEFWENRLASFKIQTKKVSRFGETFLQFEDFHGLQLELVEREAGQENTWEFNGVTKDVAIKGFGGAVLYSGAPNKTAELLENVMELECLGQEGNYLRFKAASDIGNIIDIELAAVGRGAMGVGTVHHIAWRASNDEEHVKWQHKLYDNHYGVTEVKDRNYFNAIYFRENGGILFEIATDPPGFTIDENIDHLGEQLMLPKWQEPHREIIENHLQPIVVREVKGE</sequence>
<organism evidence="2 3">
    <name type="scientific">Gottfriedia acidiceleris</name>
    <dbReference type="NCBI Taxonomy" id="371036"/>
    <lineage>
        <taxon>Bacteria</taxon>
        <taxon>Bacillati</taxon>
        <taxon>Bacillota</taxon>
        <taxon>Bacilli</taxon>
        <taxon>Bacillales</taxon>
        <taxon>Bacillaceae</taxon>
        <taxon>Gottfriedia</taxon>
    </lineage>
</organism>
<dbReference type="PROSITE" id="PS51819">
    <property type="entry name" value="VOC"/>
    <property type="match status" value="2"/>
</dbReference>
<evidence type="ECO:0000313" key="3">
    <source>
        <dbReference type="Proteomes" id="UP000830639"/>
    </source>
</evidence>
<dbReference type="InterPro" id="IPR029068">
    <property type="entry name" value="Glyas_Bleomycin-R_OHBP_Dase"/>
</dbReference>
<accession>A0ABM9C2G1</accession>
<dbReference type="GO" id="GO:0051213">
    <property type="term" value="F:dioxygenase activity"/>
    <property type="evidence" value="ECO:0007669"/>
    <property type="project" value="UniProtKB-KW"/>
</dbReference>
<dbReference type="Pfam" id="PF00903">
    <property type="entry name" value="Glyoxalase"/>
    <property type="match status" value="1"/>
</dbReference>